<dbReference type="EMBL" id="JBHSOD010000002">
    <property type="protein sequence ID" value="MFC5883894.1"/>
    <property type="molecule type" value="Genomic_DNA"/>
</dbReference>
<evidence type="ECO:0000313" key="1">
    <source>
        <dbReference type="EMBL" id="MFC5883894.1"/>
    </source>
</evidence>
<gene>
    <name evidence="1" type="ORF">ACFP0N_02705</name>
</gene>
<keyword evidence="2" id="KW-1185">Reference proteome</keyword>
<sequence>MTDDQIIDLASEDGNSLLLDPALPFPERVGAAVRSWVAGGRGAAGLVDGKAFFALYCWEFAAARRGEELDGPTTAYVRRSYEAIGGRAGWDALLRRRTTCACHGDTWRLENVELCLGCLRYLCYQLDGPCCEGAEIVG</sequence>
<proteinExistence type="predicted"/>
<organism evidence="1 2">
    <name type="scientific">Kitasatospora aburaviensis</name>
    <dbReference type="NCBI Taxonomy" id="67265"/>
    <lineage>
        <taxon>Bacteria</taxon>
        <taxon>Bacillati</taxon>
        <taxon>Actinomycetota</taxon>
        <taxon>Actinomycetes</taxon>
        <taxon>Kitasatosporales</taxon>
        <taxon>Streptomycetaceae</taxon>
        <taxon>Kitasatospora</taxon>
    </lineage>
</organism>
<accession>A0ABW1ESF2</accession>
<dbReference type="Proteomes" id="UP001596067">
    <property type="component" value="Unassembled WGS sequence"/>
</dbReference>
<comment type="caution">
    <text evidence="1">The sequence shown here is derived from an EMBL/GenBank/DDBJ whole genome shotgun (WGS) entry which is preliminary data.</text>
</comment>
<evidence type="ECO:0000313" key="2">
    <source>
        <dbReference type="Proteomes" id="UP001596067"/>
    </source>
</evidence>
<reference evidence="2" key="1">
    <citation type="journal article" date="2019" name="Int. J. Syst. Evol. Microbiol.">
        <title>The Global Catalogue of Microorganisms (GCM) 10K type strain sequencing project: providing services to taxonomists for standard genome sequencing and annotation.</title>
        <authorList>
            <consortium name="The Broad Institute Genomics Platform"/>
            <consortium name="The Broad Institute Genome Sequencing Center for Infectious Disease"/>
            <person name="Wu L."/>
            <person name="Ma J."/>
        </authorList>
    </citation>
    <scope>NUCLEOTIDE SEQUENCE [LARGE SCALE GENOMIC DNA]</scope>
    <source>
        <strain evidence="2">CGMCC 4.1469</strain>
    </source>
</reference>
<name>A0ABW1ESF2_9ACTN</name>
<dbReference type="RefSeq" id="WP_313763250.1">
    <property type="nucleotide sequence ID" value="NZ_BAAAVH010000108.1"/>
</dbReference>
<protein>
    <submittedName>
        <fullName evidence="1">Uncharacterized protein</fullName>
    </submittedName>
</protein>